<protein>
    <submittedName>
        <fullName evidence="1">Uncharacterized protein</fullName>
    </submittedName>
</protein>
<name>A0A146L7N9_LYGHE</name>
<accession>A0A146L7N9</accession>
<dbReference type="AlphaFoldDB" id="A0A146L7N9"/>
<proteinExistence type="predicted"/>
<sequence>MVWRKVCRYVRKAYPYSWTRVAENFRVCSRGNDRHVHLLSSIYSISLLGVEDSKAGYPLVRGSARGRLRRGMHTGVDGRVTRAKPASAWPRVCGEQANELWDDGRRKGNRALSQNQTIERKAGYTLVRR</sequence>
<organism evidence="1">
    <name type="scientific">Lygus hesperus</name>
    <name type="common">Western plant bug</name>
    <dbReference type="NCBI Taxonomy" id="30085"/>
    <lineage>
        <taxon>Eukaryota</taxon>
        <taxon>Metazoa</taxon>
        <taxon>Ecdysozoa</taxon>
        <taxon>Arthropoda</taxon>
        <taxon>Hexapoda</taxon>
        <taxon>Insecta</taxon>
        <taxon>Pterygota</taxon>
        <taxon>Neoptera</taxon>
        <taxon>Paraneoptera</taxon>
        <taxon>Hemiptera</taxon>
        <taxon>Heteroptera</taxon>
        <taxon>Panheteroptera</taxon>
        <taxon>Cimicomorpha</taxon>
        <taxon>Miridae</taxon>
        <taxon>Mirini</taxon>
        <taxon>Lygus</taxon>
    </lineage>
</organism>
<gene>
    <name evidence="1" type="ORF">g.48305</name>
</gene>
<reference evidence="1" key="1">
    <citation type="journal article" date="2016" name="Gigascience">
        <title>De novo construction of an expanded transcriptome assembly for the western tarnished plant bug, Lygus hesperus.</title>
        <authorList>
            <person name="Tassone E.E."/>
            <person name="Geib S.M."/>
            <person name="Hall B."/>
            <person name="Fabrick J.A."/>
            <person name="Brent C.S."/>
            <person name="Hull J.J."/>
        </authorList>
    </citation>
    <scope>NUCLEOTIDE SEQUENCE</scope>
</reference>
<dbReference type="EMBL" id="GDHC01015014">
    <property type="protein sequence ID" value="JAQ03615.1"/>
    <property type="molecule type" value="Transcribed_RNA"/>
</dbReference>
<evidence type="ECO:0000313" key="1">
    <source>
        <dbReference type="EMBL" id="JAQ03615.1"/>
    </source>
</evidence>